<organism evidence="1 2">
    <name type="scientific">Gossypium arboreum</name>
    <name type="common">Tree cotton</name>
    <name type="synonym">Gossypium nanking</name>
    <dbReference type="NCBI Taxonomy" id="29729"/>
    <lineage>
        <taxon>Eukaryota</taxon>
        <taxon>Viridiplantae</taxon>
        <taxon>Streptophyta</taxon>
        <taxon>Embryophyta</taxon>
        <taxon>Tracheophyta</taxon>
        <taxon>Spermatophyta</taxon>
        <taxon>Magnoliopsida</taxon>
        <taxon>eudicotyledons</taxon>
        <taxon>Gunneridae</taxon>
        <taxon>Pentapetalae</taxon>
        <taxon>rosids</taxon>
        <taxon>malvids</taxon>
        <taxon>Malvales</taxon>
        <taxon>Malvaceae</taxon>
        <taxon>Malvoideae</taxon>
        <taxon>Gossypium</taxon>
    </lineage>
</organism>
<proteinExistence type="predicted"/>
<gene>
    <name evidence="1" type="ORF">F383_01957</name>
</gene>
<keyword evidence="2" id="KW-1185">Reference proteome</keyword>
<dbReference type="AlphaFoldDB" id="A0A0B0NQ89"/>
<evidence type="ECO:0000313" key="2">
    <source>
        <dbReference type="Proteomes" id="UP000032142"/>
    </source>
</evidence>
<name>A0A0B0NQ89_GOSAR</name>
<sequence>MASSESSVNLDNIDNRIITEVLSLERYGQQYMLSANQAQAEV</sequence>
<accession>A0A0B0NQ89</accession>
<reference evidence="2" key="1">
    <citation type="submission" date="2014-09" db="EMBL/GenBank/DDBJ databases">
        <authorList>
            <person name="Mudge J."/>
            <person name="Ramaraj T."/>
            <person name="Lindquist I.E."/>
            <person name="Bharti A.K."/>
            <person name="Sundararajan A."/>
            <person name="Cameron C.T."/>
            <person name="Woodward J.E."/>
            <person name="May G.D."/>
            <person name="Brubaker C."/>
            <person name="Broadhvest J."/>
            <person name="Wilkins T.A."/>
        </authorList>
    </citation>
    <scope>NUCLEOTIDE SEQUENCE</scope>
    <source>
        <strain evidence="2">cv. AKA8401</strain>
    </source>
</reference>
<evidence type="ECO:0000313" key="1">
    <source>
        <dbReference type="EMBL" id="KHG13979.1"/>
    </source>
</evidence>
<protein>
    <submittedName>
        <fullName evidence="1">Uncharacterized protein</fullName>
    </submittedName>
</protein>
<dbReference type="EMBL" id="KN400617">
    <property type="protein sequence ID" value="KHG13979.1"/>
    <property type="molecule type" value="Genomic_DNA"/>
</dbReference>
<dbReference type="Proteomes" id="UP000032142">
    <property type="component" value="Unassembled WGS sequence"/>
</dbReference>